<reference evidence="1" key="1">
    <citation type="submission" date="2022-08" db="EMBL/GenBank/DDBJ databases">
        <authorList>
            <person name="Vandamme P."/>
            <person name="Hettiarachchi A."/>
            <person name="Peeters C."/>
            <person name="Cnockaert M."/>
            <person name="Carlier A."/>
        </authorList>
    </citation>
    <scope>NUCLEOTIDE SEQUENCE</scope>
    <source>
        <strain evidence="1">LMG 31809</strain>
    </source>
</reference>
<evidence type="ECO:0000313" key="2">
    <source>
        <dbReference type="Proteomes" id="UP001141619"/>
    </source>
</evidence>
<dbReference type="Proteomes" id="UP001141619">
    <property type="component" value="Unassembled WGS sequence"/>
</dbReference>
<dbReference type="Pfam" id="PF05013">
    <property type="entry name" value="FGase"/>
    <property type="match status" value="1"/>
</dbReference>
<proteinExistence type="predicted"/>
<accession>A0A9X3Z683</accession>
<evidence type="ECO:0000313" key="1">
    <source>
        <dbReference type="EMBL" id="MDA5192871.1"/>
    </source>
</evidence>
<dbReference type="AlphaFoldDB" id="A0A9X3Z683"/>
<reference evidence="1" key="2">
    <citation type="journal article" date="2023" name="Syst. Appl. Microbiol.">
        <title>Govania unica gen. nov., sp. nov., a rare biosphere bacterium that represents a novel family in the class Alphaproteobacteria.</title>
        <authorList>
            <person name="Vandamme P."/>
            <person name="Peeters C."/>
            <person name="Hettiarachchi A."/>
            <person name="Cnockaert M."/>
            <person name="Carlier A."/>
        </authorList>
    </citation>
    <scope>NUCLEOTIDE SEQUENCE</scope>
    <source>
        <strain evidence="1">LMG 31809</strain>
    </source>
</reference>
<organism evidence="1 2">
    <name type="scientific">Govanella unica</name>
    <dbReference type="NCBI Taxonomy" id="2975056"/>
    <lineage>
        <taxon>Bacteria</taxon>
        <taxon>Pseudomonadati</taxon>
        <taxon>Pseudomonadota</taxon>
        <taxon>Alphaproteobacteria</taxon>
        <taxon>Emcibacterales</taxon>
        <taxon>Govanellaceae</taxon>
        <taxon>Govanella</taxon>
    </lineage>
</organism>
<comment type="caution">
    <text evidence="1">The sequence shown here is derived from an EMBL/GenBank/DDBJ whole genome shotgun (WGS) entry which is preliminary data.</text>
</comment>
<sequence length="294" mass="32488">MPPPFAIAHPQLRSAGFVYNSPHSGSWYPPDLLDLSPLPLATLRSSEDSFVDRLFAAAPKLGAPLMMVNVARAYVDTNREPYELDPFMFSGELPQNANFDSDRVMAGLGTIPRVVAGNRRIYTRRLPIQDALQRIRTIYIPIQKALSGLIEDTRKRFGHAVLIDCHSMPSGATFLRLPLRASADIILGDRHGTSCAPALIDAAEDCLRGLGYRVTRNLPYSGGFNTQHYGQPLLGLHALQIEINRALYMDEKRYEPTAGLAPLSRDLQLMMAALHALPAPLFRAPSIPYQESAE</sequence>
<protein>
    <submittedName>
        <fullName evidence="1">N-formylglutamate amidohydrolase</fullName>
    </submittedName>
</protein>
<gene>
    <name evidence="1" type="ORF">NYP16_02715</name>
</gene>
<name>A0A9X3Z683_9PROT</name>
<keyword evidence="2" id="KW-1185">Reference proteome</keyword>
<dbReference type="EMBL" id="JANWOI010000001">
    <property type="protein sequence ID" value="MDA5192871.1"/>
    <property type="molecule type" value="Genomic_DNA"/>
</dbReference>
<dbReference type="Gene3D" id="3.40.630.40">
    <property type="entry name" value="Zn-dependent exopeptidases"/>
    <property type="match status" value="1"/>
</dbReference>
<dbReference type="SUPFAM" id="SSF53187">
    <property type="entry name" value="Zn-dependent exopeptidases"/>
    <property type="match status" value="1"/>
</dbReference>
<dbReference type="InterPro" id="IPR007709">
    <property type="entry name" value="N-FG_amidohydro"/>
</dbReference>